<dbReference type="AlphaFoldDB" id="A0A392U3D6"/>
<evidence type="ECO:0000256" key="1">
    <source>
        <dbReference type="SAM" id="MobiDB-lite"/>
    </source>
</evidence>
<name>A0A392U3D6_9FABA</name>
<dbReference type="Proteomes" id="UP000265520">
    <property type="component" value="Unassembled WGS sequence"/>
</dbReference>
<feature type="non-terminal residue" evidence="2">
    <location>
        <position position="1"/>
    </location>
</feature>
<evidence type="ECO:0000313" key="3">
    <source>
        <dbReference type="Proteomes" id="UP000265520"/>
    </source>
</evidence>
<accession>A0A392U3D6</accession>
<dbReference type="EMBL" id="LXQA010727013">
    <property type="protein sequence ID" value="MCI67939.1"/>
    <property type="molecule type" value="Genomic_DNA"/>
</dbReference>
<keyword evidence="3" id="KW-1185">Reference proteome</keyword>
<comment type="caution">
    <text evidence="2">The sequence shown here is derived from an EMBL/GenBank/DDBJ whole genome shotgun (WGS) entry which is preliminary data.</text>
</comment>
<reference evidence="2 3" key="1">
    <citation type="journal article" date="2018" name="Front. Plant Sci.">
        <title>Red Clover (Trifolium pratense) and Zigzag Clover (T. medium) - A Picture of Genomic Similarities and Differences.</title>
        <authorList>
            <person name="Dluhosova J."/>
            <person name="Istvanek J."/>
            <person name="Nedelnik J."/>
            <person name="Repkova J."/>
        </authorList>
    </citation>
    <scope>NUCLEOTIDE SEQUENCE [LARGE SCALE GENOMIC DNA]</scope>
    <source>
        <strain evidence="3">cv. 10/8</strain>
        <tissue evidence="2">Leaf</tissue>
    </source>
</reference>
<sequence>TPDQVNYAQGNPYSNMYNPGWSRHPNLSYKNNNALFTPSPAPTAPPGFQNQSGAPAAPIAPKKSNLELMMENFILCQTQQNK</sequence>
<feature type="region of interest" description="Disordered" evidence="1">
    <location>
        <begin position="38"/>
        <end position="59"/>
    </location>
</feature>
<organism evidence="2 3">
    <name type="scientific">Trifolium medium</name>
    <dbReference type="NCBI Taxonomy" id="97028"/>
    <lineage>
        <taxon>Eukaryota</taxon>
        <taxon>Viridiplantae</taxon>
        <taxon>Streptophyta</taxon>
        <taxon>Embryophyta</taxon>
        <taxon>Tracheophyta</taxon>
        <taxon>Spermatophyta</taxon>
        <taxon>Magnoliopsida</taxon>
        <taxon>eudicotyledons</taxon>
        <taxon>Gunneridae</taxon>
        <taxon>Pentapetalae</taxon>
        <taxon>rosids</taxon>
        <taxon>fabids</taxon>
        <taxon>Fabales</taxon>
        <taxon>Fabaceae</taxon>
        <taxon>Papilionoideae</taxon>
        <taxon>50 kb inversion clade</taxon>
        <taxon>NPAAA clade</taxon>
        <taxon>Hologalegina</taxon>
        <taxon>IRL clade</taxon>
        <taxon>Trifolieae</taxon>
        <taxon>Trifolium</taxon>
    </lineage>
</organism>
<feature type="non-terminal residue" evidence="2">
    <location>
        <position position="82"/>
    </location>
</feature>
<proteinExistence type="predicted"/>
<protein>
    <submittedName>
        <fullName evidence="2">Uncharacterized protein</fullName>
    </submittedName>
</protein>
<evidence type="ECO:0000313" key="2">
    <source>
        <dbReference type="EMBL" id="MCI67939.1"/>
    </source>
</evidence>